<proteinExistence type="predicted"/>
<dbReference type="InterPro" id="IPR029465">
    <property type="entry name" value="ATPgrasp_TupA"/>
</dbReference>
<feature type="region of interest" description="Disordered" evidence="1">
    <location>
        <begin position="1"/>
        <end position="20"/>
    </location>
</feature>
<protein>
    <submittedName>
        <fullName evidence="2">Uncharacterized protein</fullName>
    </submittedName>
</protein>
<reference evidence="2 3" key="1">
    <citation type="submission" date="2019-06" db="EMBL/GenBank/DDBJ databases">
        <title>A novel bacterium of genus Amaricoccus, isolated from marine sediment.</title>
        <authorList>
            <person name="Huang H."/>
            <person name="Mo K."/>
            <person name="Hu Y."/>
        </authorList>
    </citation>
    <scope>NUCLEOTIDE SEQUENCE [LARGE SCALE GENOMIC DNA]</scope>
    <source>
        <strain evidence="2 3">HB172011</strain>
    </source>
</reference>
<accession>A0A501WMM5</accession>
<keyword evidence="3" id="KW-1185">Reference proteome</keyword>
<dbReference type="Proteomes" id="UP000319255">
    <property type="component" value="Unassembled WGS sequence"/>
</dbReference>
<evidence type="ECO:0000313" key="2">
    <source>
        <dbReference type="EMBL" id="TPE49444.1"/>
    </source>
</evidence>
<dbReference type="EMBL" id="VFRP01000015">
    <property type="protein sequence ID" value="TPE49444.1"/>
    <property type="molecule type" value="Genomic_DNA"/>
</dbReference>
<gene>
    <name evidence="2" type="ORF">FJM51_15085</name>
</gene>
<organism evidence="2 3">
    <name type="scientific">Amaricoccus solimangrovi</name>
    <dbReference type="NCBI Taxonomy" id="2589815"/>
    <lineage>
        <taxon>Bacteria</taxon>
        <taxon>Pseudomonadati</taxon>
        <taxon>Pseudomonadota</taxon>
        <taxon>Alphaproteobacteria</taxon>
        <taxon>Rhodobacterales</taxon>
        <taxon>Paracoccaceae</taxon>
        <taxon>Amaricoccus</taxon>
    </lineage>
</organism>
<sequence>MPAPRFDAGPSRAGAHGLHGARGRGLSMSWHGSACCTEEAMPRYDADRDAFVARIDRQRRWLGRGAKLLKAFGMLRQPVQETIYERVFSSELEMLTYAYARKNDHLPDLVNPTWYNEKVRWQFLHHPNPLMSLVADKIAVRDYVRYRGGCIQPPRLIAQGWTPRDLAGANLPARFVLKTSFGSGQNHIERGETPTRRSDLVAKLARWMGYDQWRSTGEFHYRAVPKRWLVEEYVPSAPGGQLEYKIFCMMGEPVFILVVKGRNEHGYRRNLYTPDWKPTAFHWKGFPVDPEPVPRPDRLEDMLADARLYARDFMSVRVDFFGSAGGRFDFSELTFASAAARVPFTPEEVNVRLGDMIDLSRADEYLEHGKRIAAELGWPPER</sequence>
<dbReference type="AlphaFoldDB" id="A0A501WMM5"/>
<name>A0A501WMM5_9RHOB</name>
<comment type="caution">
    <text evidence="2">The sequence shown here is derived from an EMBL/GenBank/DDBJ whole genome shotgun (WGS) entry which is preliminary data.</text>
</comment>
<dbReference type="OrthoDB" id="9791827at2"/>
<evidence type="ECO:0000313" key="3">
    <source>
        <dbReference type="Proteomes" id="UP000319255"/>
    </source>
</evidence>
<evidence type="ECO:0000256" key="1">
    <source>
        <dbReference type="SAM" id="MobiDB-lite"/>
    </source>
</evidence>
<dbReference type="Pfam" id="PF14305">
    <property type="entry name" value="ATPgrasp_TupA"/>
    <property type="match status" value="1"/>
</dbReference>